<keyword evidence="6" id="KW-1185">Reference proteome</keyword>
<feature type="domain" description="NADP-dependent oxidoreductase" evidence="4">
    <location>
        <begin position="31"/>
        <end position="326"/>
    </location>
</feature>
<organism evidence="5 6">
    <name type="scientific">Coniochaeta ligniaria NRRL 30616</name>
    <dbReference type="NCBI Taxonomy" id="1408157"/>
    <lineage>
        <taxon>Eukaryota</taxon>
        <taxon>Fungi</taxon>
        <taxon>Dikarya</taxon>
        <taxon>Ascomycota</taxon>
        <taxon>Pezizomycotina</taxon>
        <taxon>Sordariomycetes</taxon>
        <taxon>Sordariomycetidae</taxon>
        <taxon>Coniochaetales</taxon>
        <taxon>Coniochaetaceae</taxon>
        <taxon>Coniochaeta</taxon>
    </lineage>
</organism>
<evidence type="ECO:0000259" key="4">
    <source>
        <dbReference type="Pfam" id="PF00248"/>
    </source>
</evidence>
<name>A0A1J7JUD6_9PEZI</name>
<dbReference type="InParanoid" id="A0A1J7JUD6"/>
<protein>
    <submittedName>
        <fullName evidence="5">Aldo/keto reductase</fullName>
    </submittedName>
</protein>
<evidence type="ECO:0000313" key="6">
    <source>
        <dbReference type="Proteomes" id="UP000182658"/>
    </source>
</evidence>
<keyword evidence="2" id="KW-0560">Oxidoreductase</keyword>
<sequence>MSTFTLNPPPQTFLARHRQLAPTAAVRVSPLCFMTWLFGSKSLPNKSDAFVILDSFYSKGGNFIEAGSAWGQGRSEEWLGDWMATHKNRDDIVLATKYTSSWNLHDKHRLQSNYGGNNVKSMKVAFESTLSRLQTTYIDLYYVAWWDHTTSIPELMHGLNDLVTAGKVLYLGISDTPAWVVAKANEYARQKGLRQFSVYHGQWHAGLRDIERDILPMCRDEGMAICACHVLNRGRFQTRKEREETSNYRGYLGPSMKHDTVLSEALQRIAKLKAVTLQQVALAYILGKAPYVFPAIDARTVEDIDSVVAGIGITLSEDEVNEIESSYQFDFGFPHTSLSGTFYSTSEGSRGVDHPEENSRLNKLGRFDWVGKPKAIGRKEE</sequence>
<dbReference type="InterPro" id="IPR023210">
    <property type="entry name" value="NADP_OxRdtase_dom"/>
</dbReference>
<dbReference type="Pfam" id="PF00248">
    <property type="entry name" value="Aldo_ket_red"/>
    <property type="match status" value="1"/>
</dbReference>
<evidence type="ECO:0000256" key="1">
    <source>
        <dbReference type="ARBA" id="ARBA00022857"/>
    </source>
</evidence>
<keyword evidence="1" id="KW-0521">NADP</keyword>
<dbReference type="Proteomes" id="UP000182658">
    <property type="component" value="Unassembled WGS sequence"/>
</dbReference>
<dbReference type="Gene3D" id="3.20.20.100">
    <property type="entry name" value="NADP-dependent oxidoreductase domain"/>
    <property type="match status" value="1"/>
</dbReference>
<dbReference type="PANTHER" id="PTHR43364">
    <property type="entry name" value="NADH-SPECIFIC METHYLGLYOXAL REDUCTASE-RELATED"/>
    <property type="match status" value="1"/>
</dbReference>
<evidence type="ECO:0000256" key="3">
    <source>
        <dbReference type="ARBA" id="ARBA00038157"/>
    </source>
</evidence>
<reference evidence="5 6" key="1">
    <citation type="submission" date="2016-10" db="EMBL/GenBank/DDBJ databases">
        <title>Draft genome sequence of Coniochaeta ligniaria NRRL30616, a lignocellulolytic fungus for bioabatement of inhibitors in plant biomass hydrolysates.</title>
        <authorList>
            <consortium name="DOE Joint Genome Institute"/>
            <person name="Jimenez D.J."/>
            <person name="Hector R.E."/>
            <person name="Riley R."/>
            <person name="Sun H."/>
            <person name="Grigoriev I.V."/>
            <person name="Van Elsas J.D."/>
            <person name="Nichols N.N."/>
        </authorList>
    </citation>
    <scope>NUCLEOTIDE SEQUENCE [LARGE SCALE GENOMIC DNA]</scope>
    <source>
        <strain evidence="5 6">NRRL 30616</strain>
    </source>
</reference>
<gene>
    <name evidence="5" type="ORF">CONLIGDRAFT_313925</name>
</gene>
<proteinExistence type="inferred from homology"/>
<dbReference type="STRING" id="1408157.A0A1J7JUD6"/>
<dbReference type="GO" id="GO:0016491">
    <property type="term" value="F:oxidoreductase activity"/>
    <property type="evidence" value="ECO:0007669"/>
    <property type="project" value="UniProtKB-KW"/>
</dbReference>
<dbReference type="SUPFAM" id="SSF51430">
    <property type="entry name" value="NAD(P)-linked oxidoreductase"/>
    <property type="match status" value="1"/>
</dbReference>
<dbReference type="InterPro" id="IPR050523">
    <property type="entry name" value="AKR_Detox_Biosynth"/>
</dbReference>
<dbReference type="AlphaFoldDB" id="A0A1J7JUD6"/>
<dbReference type="InterPro" id="IPR036812">
    <property type="entry name" value="NAD(P)_OxRdtase_dom_sf"/>
</dbReference>
<dbReference type="PANTHER" id="PTHR43364:SF7">
    <property type="entry name" value="NADP-DEPENDENT OXIDOREDUCTASE DOMAIN-CONTAINING PROTEIN-RELATED"/>
    <property type="match status" value="1"/>
</dbReference>
<evidence type="ECO:0000313" key="5">
    <source>
        <dbReference type="EMBL" id="OIW31354.1"/>
    </source>
</evidence>
<dbReference type="EMBL" id="KV875096">
    <property type="protein sequence ID" value="OIW31354.1"/>
    <property type="molecule type" value="Genomic_DNA"/>
</dbReference>
<dbReference type="OrthoDB" id="48988at2759"/>
<accession>A0A1J7JUD6</accession>
<comment type="similarity">
    <text evidence="3">Belongs to the aldo/keto reductase family. Aldo/keto reductase 2 subfamily.</text>
</comment>
<evidence type="ECO:0000256" key="2">
    <source>
        <dbReference type="ARBA" id="ARBA00023002"/>
    </source>
</evidence>